<accession>A0A9P6D360</accession>
<dbReference type="GO" id="GO:0007166">
    <property type="term" value="P:cell surface receptor signaling pathway"/>
    <property type="evidence" value="ECO:0007669"/>
    <property type="project" value="InterPro"/>
</dbReference>
<protein>
    <submittedName>
        <fullName evidence="1">Uncharacterized protein</fullName>
    </submittedName>
</protein>
<dbReference type="OrthoDB" id="61437at2759"/>
<reference evidence="1" key="1">
    <citation type="submission" date="2020-11" db="EMBL/GenBank/DDBJ databases">
        <authorList>
            <consortium name="DOE Joint Genome Institute"/>
            <person name="Ahrendt S."/>
            <person name="Riley R."/>
            <person name="Andreopoulos W."/>
            <person name="Labutti K."/>
            <person name="Pangilinan J."/>
            <person name="Ruiz-Duenas F.J."/>
            <person name="Barrasa J.M."/>
            <person name="Sanchez-Garcia M."/>
            <person name="Camarero S."/>
            <person name="Miyauchi S."/>
            <person name="Serrano A."/>
            <person name="Linde D."/>
            <person name="Babiker R."/>
            <person name="Drula E."/>
            <person name="Ayuso-Fernandez I."/>
            <person name="Pacheco R."/>
            <person name="Padilla G."/>
            <person name="Ferreira P."/>
            <person name="Barriuso J."/>
            <person name="Kellner H."/>
            <person name="Castanera R."/>
            <person name="Alfaro M."/>
            <person name="Ramirez L."/>
            <person name="Pisabarro A.G."/>
            <person name="Kuo A."/>
            <person name="Tritt A."/>
            <person name="Lipzen A."/>
            <person name="He G."/>
            <person name="Yan M."/>
            <person name="Ng V."/>
            <person name="Cullen D."/>
            <person name="Martin F."/>
            <person name="Rosso M.-N."/>
            <person name="Henrissat B."/>
            <person name="Hibbett D."/>
            <person name="Martinez A.T."/>
            <person name="Grigoriev I.V."/>
        </authorList>
    </citation>
    <scope>NUCLEOTIDE SEQUENCE</scope>
    <source>
        <strain evidence="1">CIRM-BRFM 674</strain>
    </source>
</reference>
<name>A0A9P6D360_9AGAR</name>
<evidence type="ECO:0000313" key="2">
    <source>
        <dbReference type="Proteomes" id="UP000807469"/>
    </source>
</evidence>
<gene>
    <name evidence="1" type="ORF">BDN70DRAFT_831307</name>
</gene>
<dbReference type="Gene3D" id="1.20.930.20">
    <property type="entry name" value="Adaptor protein Cbl, N-terminal domain"/>
    <property type="match status" value="1"/>
</dbReference>
<dbReference type="CDD" id="cd21037">
    <property type="entry name" value="MLKL_NTD"/>
    <property type="match status" value="1"/>
</dbReference>
<comment type="caution">
    <text evidence="1">The sequence shown here is derived from an EMBL/GenBank/DDBJ whole genome shotgun (WGS) entry which is preliminary data.</text>
</comment>
<dbReference type="EMBL" id="MU155180">
    <property type="protein sequence ID" value="KAF9481328.1"/>
    <property type="molecule type" value="Genomic_DNA"/>
</dbReference>
<keyword evidence="2" id="KW-1185">Reference proteome</keyword>
<proteinExistence type="predicted"/>
<evidence type="ECO:0000313" key="1">
    <source>
        <dbReference type="EMBL" id="KAF9481328.1"/>
    </source>
</evidence>
<dbReference type="Proteomes" id="UP000807469">
    <property type="component" value="Unassembled WGS sequence"/>
</dbReference>
<organism evidence="1 2">
    <name type="scientific">Pholiota conissans</name>
    <dbReference type="NCBI Taxonomy" id="109636"/>
    <lineage>
        <taxon>Eukaryota</taxon>
        <taxon>Fungi</taxon>
        <taxon>Dikarya</taxon>
        <taxon>Basidiomycota</taxon>
        <taxon>Agaricomycotina</taxon>
        <taxon>Agaricomycetes</taxon>
        <taxon>Agaricomycetidae</taxon>
        <taxon>Agaricales</taxon>
        <taxon>Agaricineae</taxon>
        <taxon>Strophariaceae</taxon>
        <taxon>Pholiota</taxon>
    </lineage>
</organism>
<dbReference type="InterPro" id="IPR036537">
    <property type="entry name" value="Adaptor_Cbl_N_dom_sf"/>
</dbReference>
<dbReference type="AlphaFoldDB" id="A0A9P6D360"/>
<sequence length="912" mass="101793">MSFYNCDRNYNEMHHNLHGSADVVTPAPVRSQSLTLTTANSVVSPIAGDNPVMSTALQVLDQLSDVGKALPFVAPAFVLLKIIIDMEKRASDVDAKCDDLVDRITFMLSHLPILLKIEVMASTRKVIDRINDTMKDAAALIAAYRKQNRVARRLSISNREKFSTCVDSVNACCRDLLMSLQIHQSVQLDILTRGVPMDEDDAAAETFVAEHGGSVDAVMHDRELVKEFAQQQHLVMDDSVMEQLNANIADTVQQNHIRLEGILRENVQASIVDGLKNLAAEMLSAEAEQKFVCIQCDKEFTNYTNGPKACSFHRAEYDSWSKSFPCCSTAHPCEFGAHRAKHHCDYAYGKFFPRSRGVLNYVDTTENWASVEDTNLENDSVQKASVSKLIRWVSRGARLEENTLLITVGRVWYADRYYFNTFTAQELQEITKSVRLSRRTLIFRTSSDENEYALAEWILSISGKITGVRITAKSTTSPHPFVRVCPIDLSTCTKSGEILTLSEGGMRSYAPSAPYILPEPIRIGPVLSDDGPRPLRTNFKTRTTPALRVILKAMSDPPLAANPEFANPKSDYYRGTVSVFNNNAAGSLNPVTIAGVSAEYRMVGDLEYAPVEACTVLGSDSKLPVTIEPRQSWNLSFEVLVPRTEEDAKLDIRWWNRSFGARYRPVRIKLNLEDIEGEQCSLVLEHVFTPYPFEKRKENDLAFFFYDDPVSFSRRYIHISPSDTANDVISIDGTQINMKKLEKAVYQALKTGKTEIDLGIGRQPSGGEWEWSAYALVDISCRRVYAFKLLLHDGKNASSQRFGFVGYVLCPSYGEPIEKTRPISYATEIGKLPPLEPYTLPEYVQDDTVDDFKPPVPPKPTTPIVTNGLNGPSIPNESIPVDLNVRLASIDTNLARIAEALEKLVSVLPVAK</sequence>
<dbReference type="InterPro" id="IPR059179">
    <property type="entry name" value="MLKL-like_MCAfunc"/>
</dbReference>